<sequence length="170" mass="20185">MLSQINLAVSSNMNSIGISNIWTFLNSSIFSNKFIDREFICGIKSNTSNWILSHRLFKTNCISFFDYFVTSPHKEDFFNLKHFLYESIIFEKITNSNNLIPKIILNWIQELYWIYGCCIKMIFKIYIDALTEEPLKYVLKLIDIAKLVSILLNYKDHSLNDWEYQMNHNL</sequence>
<protein>
    <submittedName>
        <fullName evidence="1">Uncharacterized protein</fullName>
    </submittedName>
</protein>
<reference evidence="1 2" key="1">
    <citation type="submission" date="2018-02" db="EMBL/GenBank/DDBJ databases">
        <title>Mycoplasma marinum and Mycoplasma todarodis sp. nov., moderately halophilic and psychrotolerant mycoplasmas isolated from cephalopods.</title>
        <authorList>
            <person name="Viver T."/>
        </authorList>
    </citation>
    <scope>NUCLEOTIDE SEQUENCE [LARGE SCALE GENOMIC DNA]</scope>
    <source>
        <strain evidence="1 2">PE</strain>
    </source>
</reference>
<evidence type="ECO:0000313" key="2">
    <source>
        <dbReference type="Proteomes" id="UP000294192"/>
    </source>
</evidence>
<proteinExistence type="predicted"/>
<keyword evidence="2" id="KW-1185">Reference proteome</keyword>
<accession>A0A4R0XXK8</accession>
<dbReference type="RefSeq" id="WP_131598574.1">
    <property type="nucleotide sequence ID" value="NZ_PSZO01000003.1"/>
</dbReference>
<comment type="caution">
    <text evidence="1">The sequence shown here is derived from an EMBL/GenBank/DDBJ whole genome shotgun (WGS) entry which is preliminary data.</text>
</comment>
<dbReference type="AlphaFoldDB" id="A0A4R0XXK8"/>
<gene>
    <name evidence="1" type="ORF">C4B24_01270</name>
</gene>
<dbReference type="EMBL" id="PSZO01000003">
    <property type="protein sequence ID" value="TCG11764.1"/>
    <property type="molecule type" value="Genomic_DNA"/>
</dbReference>
<dbReference type="Proteomes" id="UP000294192">
    <property type="component" value="Unassembled WGS sequence"/>
</dbReference>
<evidence type="ECO:0000313" key="1">
    <source>
        <dbReference type="EMBL" id="TCG11764.1"/>
    </source>
</evidence>
<name>A0A4R0XXK8_9MOLU</name>
<organism evidence="1 2">
    <name type="scientific">Mycoplasma marinum</name>
    <dbReference type="NCBI Taxonomy" id="1937190"/>
    <lineage>
        <taxon>Bacteria</taxon>
        <taxon>Bacillati</taxon>
        <taxon>Mycoplasmatota</taxon>
        <taxon>Mollicutes</taxon>
        <taxon>Mycoplasmataceae</taxon>
        <taxon>Mycoplasma</taxon>
    </lineage>
</organism>